<evidence type="ECO:0000256" key="1">
    <source>
        <dbReference type="SAM" id="Phobius"/>
    </source>
</evidence>
<dbReference type="Proteomes" id="UP000680348">
    <property type="component" value="Unassembled WGS sequence"/>
</dbReference>
<gene>
    <name evidence="2" type="ORF">KEU06_05050</name>
</gene>
<sequence>MAASNRRAAKQPGDVIDAEFETVGPQAQKAGRIDPREVGLNGLTCRVPTSTRLFDRRGGVAFWLTGMTLVASAFWISGGHTLARNFLPGGETAAPTISGLTARIDASGARHLLLVDGTASNEGTRQVKLPFLTISVSARDGSVTRYKLGTSSPSLASGERFAFSSRLDVPRSGVKSVAVSFAE</sequence>
<feature type="transmembrane region" description="Helical" evidence="1">
    <location>
        <begin position="60"/>
        <end position="78"/>
    </location>
</feature>
<evidence type="ECO:0000313" key="3">
    <source>
        <dbReference type="Proteomes" id="UP000680348"/>
    </source>
</evidence>
<reference evidence="2" key="1">
    <citation type="submission" date="2021-04" db="EMBL/GenBank/DDBJ databases">
        <title>Pseudaminobacter soli sp. nov., isolated from paddy soil contaminated by heavy metals.</title>
        <authorList>
            <person name="Zhang K."/>
        </authorList>
    </citation>
    <scope>NUCLEOTIDE SEQUENCE</scope>
    <source>
        <strain evidence="2">19-2017</strain>
    </source>
</reference>
<evidence type="ECO:0000313" key="2">
    <source>
        <dbReference type="EMBL" id="MBS3647997.1"/>
    </source>
</evidence>
<comment type="caution">
    <text evidence="2">The sequence shown here is derived from an EMBL/GenBank/DDBJ whole genome shotgun (WGS) entry which is preliminary data.</text>
</comment>
<accession>A0A942E3T9</accession>
<name>A0A942E3T9_9HYPH</name>
<proteinExistence type="predicted"/>
<organism evidence="2 3">
    <name type="scientific">Pseudaminobacter soli</name>
    <name type="common">ex Zhang et al. 2022</name>
    <dbReference type="NCBI Taxonomy" id="2831468"/>
    <lineage>
        <taxon>Bacteria</taxon>
        <taxon>Pseudomonadati</taxon>
        <taxon>Pseudomonadota</taxon>
        <taxon>Alphaproteobacteria</taxon>
        <taxon>Hyphomicrobiales</taxon>
        <taxon>Phyllobacteriaceae</taxon>
        <taxon>Pseudaminobacter</taxon>
    </lineage>
</organism>
<dbReference type="AlphaFoldDB" id="A0A942E3T9"/>
<dbReference type="RefSeq" id="WP_188253557.1">
    <property type="nucleotide sequence ID" value="NZ_JABVCF010000002.1"/>
</dbReference>
<dbReference type="EMBL" id="JAGWCR010000002">
    <property type="protein sequence ID" value="MBS3647997.1"/>
    <property type="molecule type" value="Genomic_DNA"/>
</dbReference>
<keyword evidence="3" id="KW-1185">Reference proteome</keyword>
<keyword evidence="1" id="KW-0472">Membrane</keyword>
<keyword evidence="1" id="KW-0812">Transmembrane</keyword>
<protein>
    <submittedName>
        <fullName evidence="2">Uncharacterized protein</fullName>
    </submittedName>
</protein>
<keyword evidence="1" id="KW-1133">Transmembrane helix</keyword>